<proteinExistence type="predicted"/>
<organism evidence="1">
    <name type="scientific">marine sediment metagenome</name>
    <dbReference type="NCBI Taxonomy" id="412755"/>
    <lineage>
        <taxon>unclassified sequences</taxon>
        <taxon>metagenomes</taxon>
        <taxon>ecological metagenomes</taxon>
    </lineage>
</organism>
<dbReference type="EMBL" id="BARS01058950">
    <property type="protein sequence ID" value="GAG42231.1"/>
    <property type="molecule type" value="Genomic_DNA"/>
</dbReference>
<feature type="non-terminal residue" evidence="1">
    <location>
        <position position="1"/>
    </location>
</feature>
<evidence type="ECO:0000313" key="1">
    <source>
        <dbReference type="EMBL" id="GAG42231.1"/>
    </source>
</evidence>
<feature type="non-terminal residue" evidence="1">
    <location>
        <position position="74"/>
    </location>
</feature>
<accession>X0Z0J9</accession>
<dbReference type="AlphaFoldDB" id="X0Z0J9"/>
<reference evidence="1" key="1">
    <citation type="journal article" date="2014" name="Front. Microbiol.">
        <title>High frequency of phylogenetically diverse reductive dehalogenase-homologous genes in deep subseafloor sedimentary metagenomes.</title>
        <authorList>
            <person name="Kawai M."/>
            <person name="Futagami T."/>
            <person name="Toyoda A."/>
            <person name="Takaki Y."/>
            <person name="Nishi S."/>
            <person name="Hori S."/>
            <person name="Arai W."/>
            <person name="Tsubouchi T."/>
            <person name="Morono Y."/>
            <person name="Uchiyama I."/>
            <person name="Ito T."/>
            <person name="Fujiyama A."/>
            <person name="Inagaki F."/>
            <person name="Takami H."/>
        </authorList>
    </citation>
    <scope>NUCLEOTIDE SEQUENCE</scope>
    <source>
        <strain evidence="1">Expedition CK06-06</strain>
    </source>
</reference>
<comment type="caution">
    <text evidence="1">The sequence shown here is derived from an EMBL/GenBank/DDBJ whole genome shotgun (WGS) entry which is preliminary data.</text>
</comment>
<protein>
    <submittedName>
        <fullName evidence="1">Uncharacterized protein</fullName>
    </submittedName>
</protein>
<gene>
    <name evidence="1" type="ORF">S01H1_85683</name>
</gene>
<sequence>FKSSPLKSYHLAEGPGGFIEAFTFMRKNKRDIYYGMTLIDNSNNKVPGWKKTDDFLSKNKNVIIDYGKTKTGNL</sequence>
<name>X0Z0J9_9ZZZZ</name>